<comment type="similarity">
    <text evidence="1">Belongs to the cytidine and deoxycytidylate deaminase family. ADAT2 subfamily.</text>
</comment>
<keyword evidence="3 8" id="KW-0819">tRNA processing</keyword>
<feature type="domain" description="CMP/dCMP-type deaminase" evidence="9">
    <location>
        <begin position="4"/>
        <end position="138"/>
    </location>
</feature>
<dbReference type="CDD" id="cd01285">
    <property type="entry name" value="nucleoside_deaminase"/>
    <property type="match status" value="1"/>
</dbReference>
<dbReference type="PANTHER" id="PTHR11079:SF202">
    <property type="entry name" value="TRNA-SPECIFIC ADENOSINE DEAMINASE"/>
    <property type="match status" value="1"/>
</dbReference>
<dbReference type="FunFam" id="3.40.140.10:FF:000005">
    <property type="entry name" value="tRNA-specific adenosine deaminase"/>
    <property type="match status" value="1"/>
</dbReference>
<evidence type="ECO:0000256" key="1">
    <source>
        <dbReference type="ARBA" id="ARBA00010669"/>
    </source>
</evidence>
<evidence type="ECO:0000259" key="9">
    <source>
        <dbReference type="PROSITE" id="PS51747"/>
    </source>
</evidence>
<protein>
    <recommendedName>
        <fullName evidence="8">tRNA-specific adenosine deaminase</fullName>
        <ecNumber evidence="8">3.5.4.33</ecNumber>
    </recommendedName>
</protein>
<dbReference type="PANTHER" id="PTHR11079">
    <property type="entry name" value="CYTOSINE DEAMINASE FAMILY MEMBER"/>
    <property type="match status" value="1"/>
</dbReference>
<evidence type="ECO:0000256" key="3">
    <source>
        <dbReference type="ARBA" id="ARBA00022694"/>
    </source>
</evidence>
<feature type="binding site" evidence="8">
    <location>
        <position position="56"/>
    </location>
    <ligand>
        <name>Zn(2+)</name>
        <dbReference type="ChEBI" id="CHEBI:29105"/>
        <note>catalytic</note>
    </ligand>
</feature>
<reference evidence="10 11" key="1">
    <citation type="submission" date="2019-07" db="EMBL/GenBank/DDBJ databases">
        <title>Analysis of the biochemical properties, biological activity and biotechnological potential of siderophores and biosurfactants produced by Antarctic psychrotolerant bacteria.</title>
        <authorList>
            <person name="Styczynski M."/>
            <person name="Krucon T."/>
            <person name="Decewicz P."/>
            <person name="Dziewit L."/>
        </authorList>
    </citation>
    <scope>NUCLEOTIDE SEQUENCE [LARGE SCALE GENOMIC DNA]</scope>
    <source>
        <strain evidence="10 11">ANT_H27</strain>
    </source>
</reference>
<dbReference type="PROSITE" id="PS51747">
    <property type="entry name" value="CYT_DCMP_DEAMINASES_2"/>
    <property type="match status" value="1"/>
</dbReference>
<evidence type="ECO:0000256" key="6">
    <source>
        <dbReference type="ARBA" id="ARBA00022833"/>
    </source>
</evidence>
<feature type="binding site" evidence="8">
    <location>
        <position position="95"/>
    </location>
    <ligand>
        <name>Zn(2+)</name>
        <dbReference type="ChEBI" id="CHEBI:29105"/>
        <note>catalytic</note>
    </ligand>
</feature>
<evidence type="ECO:0000256" key="8">
    <source>
        <dbReference type="HAMAP-Rule" id="MF_00972"/>
    </source>
</evidence>
<gene>
    <name evidence="8" type="primary">tadA</name>
    <name evidence="10" type="ORF">FQ154_09005</name>
</gene>
<keyword evidence="6 8" id="KW-0862">Zinc</keyword>
<evidence type="ECO:0000313" key="10">
    <source>
        <dbReference type="EMBL" id="KAA0977418.1"/>
    </source>
</evidence>
<dbReference type="InterPro" id="IPR028883">
    <property type="entry name" value="tRNA_aden_deaminase"/>
</dbReference>
<comment type="caution">
    <text evidence="10">The sequence shown here is derived from an EMBL/GenBank/DDBJ whole genome shotgun (WGS) entry which is preliminary data.</text>
</comment>
<evidence type="ECO:0000313" key="11">
    <source>
        <dbReference type="Proteomes" id="UP000323856"/>
    </source>
</evidence>
<organism evidence="10 11">
    <name type="scientific">Paeniglutamicibacter gangotriensis</name>
    <dbReference type="NCBI Taxonomy" id="254787"/>
    <lineage>
        <taxon>Bacteria</taxon>
        <taxon>Bacillati</taxon>
        <taxon>Actinomycetota</taxon>
        <taxon>Actinomycetes</taxon>
        <taxon>Micrococcales</taxon>
        <taxon>Micrococcaceae</taxon>
        <taxon>Paeniglutamicibacter</taxon>
    </lineage>
</organism>
<name>A0A5B0EFF3_9MICC</name>
<dbReference type="SUPFAM" id="SSF53927">
    <property type="entry name" value="Cytidine deaminase-like"/>
    <property type="match status" value="1"/>
</dbReference>
<dbReference type="Proteomes" id="UP000323856">
    <property type="component" value="Unassembled WGS sequence"/>
</dbReference>
<dbReference type="InterPro" id="IPR002125">
    <property type="entry name" value="CMP_dCMP_dom"/>
</dbReference>
<sequence length="160" mass="17266">MTDSSHLTLMGLALDEARAALSTGDVPIGAVITGPDGSVLATGRNEREAHGDPTAHAELVAIRSAARALREAGTDDGWRLEDCTLVVTLEPCAMCAGAIVLSRIPRVVFGAWDEKAGAVGSVFDILREPRLNHWVEVYPGVREEECGRLLSEFFRARRQK</sequence>
<dbReference type="OrthoDB" id="9802676at2"/>
<dbReference type="HAMAP" id="MF_00972">
    <property type="entry name" value="tRNA_aden_deaminase"/>
    <property type="match status" value="1"/>
</dbReference>
<evidence type="ECO:0000256" key="2">
    <source>
        <dbReference type="ARBA" id="ARBA00011738"/>
    </source>
</evidence>
<dbReference type="RefSeq" id="WP_149619423.1">
    <property type="nucleotide sequence ID" value="NZ_VOBL01000007.1"/>
</dbReference>
<evidence type="ECO:0000256" key="7">
    <source>
        <dbReference type="ARBA" id="ARBA00048045"/>
    </source>
</evidence>
<accession>A0A5B0EFF3</accession>
<comment type="subunit">
    <text evidence="2 8">Homodimer.</text>
</comment>
<dbReference type="GO" id="GO:0008270">
    <property type="term" value="F:zinc ion binding"/>
    <property type="evidence" value="ECO:0007669"/>
    <property type="project" value="UniProtKB-UniRule"/>
</dbReference>
<evidence type="ECO:0000256" key="4">
    <source>
        <dbReference type="ARBA" id="ARBA00022723"/>
    </source>
</evidence>
<dbReference type="EC" id="3.5.4.33" evidence="8"/>
<comment type="cofactor">
    <cofactor evidence="8">
        <name>Zn(2+)</name>
        <dbReference type="ChEBI" id="CHEBI:29105"/>
    </cofactor>
    <text evidence="8">Binds 1 zinc ion per subunit.</text>
</comment>
<dbReference type="EMBL" id="VOBL01000007">
    <property type="protein sequence ID" value="KAA0977418.1"/>
    <property type="molecule type" value="Genomic_DNA"/>
</dbReference>
<feature type="binding site" evidence="8">
    <location>
        <position position="92"/>
    </location>
    <ligand>
        <name>Zn(2+)</name>
        <dbReference type="ChEBI" id="CHEBI:29105"/>
        <note>catalytic</note>
    </ligand>
</feature>
<feature type="active site" description="Proton donor" evidence="8">
    <location>
        <position position="58"/>
    </location>
</feature>
<dbReference type="InterPro" id="IPR016192">
    <property type="entry name" value="APOBEC/CMP_deaminase_Zn-bd"/>
</dbReference>
<proteinExistence type="inferred from homology"/>
<dbReference type="InterPro" id="IPR016193">
    <property type="entry name" value="Cytidine_deaminase-like"/>
</dbReference>
<dbReference type="Gene3D" id="3.40.140.10">
    <property type="entry name" value="Cytidine Deaminase, domain 2"/>
    <property type="match status" value="1"/>
</dbReference>
<dbReference type="Pfam" id="PF00383">
    <property type="entry name" value="dCMP_cyt_deam_1"/>
    <property type="match status" value="1"/>
</dbReference>
<dbReference type="AlphaFoldDB" id="A0A5B0EFF3"/>
<keyword evidence="5 8" id="KW-0378">Hydrolase</keyword>
<dbReference type="PROSITE" id="PS00903">
    <property type="entry name" value="CYT_DCMP_DEAMINASES_1"/>
    <property type="match status" value="1"/>
</dbReference>
<dbReference type="GO" id="GO:0052717">
    <property type="term" value="F:tRNA-specific adenosine-34 deaminase activity"/>
    <property type="evidence" value="ECO:0007669"/>
    <property type="project" value="UniProtKB-UniRule"/>
</dbReference>
<dbReference type="NCBIfam" id="NF008113">
    <property type="entry name" value="PRK10860.1"/>
    <property type="match status" value="1"/>
</dbReference>
<evidence type="ECO:0000256" key="5">
    <source>
        <dbReference type="ARBA" id="ARBA00022801"/>
    </source>
</evidence>
<dbReference type="GO" id="GO:0002100">
    <property type="term" value="P:tRNA wobble adenosine to inosine editing"/>
    <property type="evidence" value="ECO:0007669"/>
    <property type="project" value="UniProtKB-UniRule"/>
</dbReference>
<comment type="catalytic activity">
    <reaction evidence="7 8">
        <text>adenosine(34) in tRNA + H2O + H(+) = inosine(34) in tRNA + NH4(+)</text>
        <dbReference type="Rhea" id="RHEA:43168"/>
        <dbReference type="Rhea" id="RHEA-COMP:10373"/>
        <dbReference type="Rhea" id="RHEA-COMP:10374"/>
        <dbReference type="ChEBI" id="CHEBI:15377"/>
        <dbReference type="ChEBI" id="CHEBI:15378"/>
        <dbReference type="ChEBI" id="CHEBI:28938"/>
        <dbReference type="ChEBI" id="CHEBI:74411"/>
        <dbReference type="ChEBI" id="CHEBI:82852"/>
        <dbReference type="EC" id="3.5.4.33"/>
    </reaction>
</comment>
<keyword evidence="4 8" id="KW-0479">Metal-binding</keyword>
<comment type="function">
    <text evidence="8">Catalyzes the deamination of adenosine to inosine at the wobble position 34 of tRNA(Arg2).</text>
</comment>